<sequence>MNASPSPLKTPPHTTNAEGETRCVGVELELSGMELDTIAQLVAKHLSLTVEHGGRYDRKLTGDNAGDWIIELDYAKLKRLGRNDRSEKTLANQIDQSAEEVLAWAAKMVVPVEIVSPPLPLDRLQDVDRLIEFLRQQGAEGTEDSPLYAFGMQLNPELPDLSAHTINAHLKAFLCLYDWLIKRADIDLSRRLTSYVDPFPKAYITRVLAHDYWPDRDTLIADYLADNPTRNRALDMLPLFTHLDEKQVNQALNDGLTKARPTFHYRLPDSKVSRPQWGIHEAWNDWVEVEKLAADSKRLTACCDAYLAHLNDPLSRITNNWAEKVNTLWVDPLSQ</sequence>
<reference evidence="2" key="1">
    <citation type="submission" date="2017-01" db="EMBL/GenBank/DDBJ databases">
        <title>Draft genome of the species Salinivibrio costicola subsp. alcaliphilus.</title>
        <authorList>
            <person name="Lopez-Hermoso C."/>
            <person name="De La Haba R."/>
            <person name="Sanchez-Porro C."/>
            <person name="Ventosa A."/>
        </authorList>
    </citation>
    <scope>NUCLEOTIDE SEQUENCE [LARGE SCALE GENOMIC DNA]</scope>
    <source>
        <strain evidence="2">CBH448</strain>
    </source>
</reference>
<protein>
    <submittedName>
        <fullName evidence="1">Alpha-L-fucosidase</fullName>
    </submittedName>
</protein>
<comment type="caution">
    <text evidence="1">The sequence shown here is derived from an EMBL/GenBank/DDBJ whole genome shotgun (WGS) entry which is preliminary data.</text>
</comment>
<name>A0ABX3KN73_SALCS</name>
<accession>A0ABX3KN73</accession>
<organism evidence="1 2">
    <name type="scientific">Salinivibrio costicola subsp. alcaliphilus</name>
    <dbReference type="NCBI Taxonomy" id="272773"/>
    <lineage>
        <taxon>Bacteria</taxon>
        <taxon>Pseudomonadati</taxon>
        <taxon>Pseudomonadota</taxon>
        <taxon>Gammaproteobacteria</taxon>
        <taxon>Vibrionales</taxon>
        <taxon>Vibrionaceae</taxon>
        <taxon>Salinivibrio</taxon>
    </lineage>
</organism>
<dbReference type="InterPro" id="IPR022025">
    <property type="entry name" value="Amidoligase_2"/>
</dbReference>
<dbReference type="Proteomes" id="UP000189431">
    <property type="component" value="Unassembled WGS sequence"/>
</dbReference>
<dbReference type="EMBL" id="MUFR01000037">
    <property type="protein sequence ID" value="OOF33165.1"/>
    <property type="molecule type" value="Genomic_DNA"/>
</dbReference>
<keyword evidence="2" id="KW-1185">Reference proteome</keyword>
<dbReference type="Pfam" id="PF12224">
    <property type="entry name" value="Amidoligase_2"/>
    <property type="match status" value="1"/>
</dbReference>
<proteinExistence type="predicted"/>
<dbReference type="RefSeq" id="WP_077669918.1">
    <property type="nucleotide sequence ID" value="NZ_MUFR01000037.1"/>
</dbReference>
<evidence type="ECO:0000313" key="2">
    <source>
        <dbReference type="Proteomes" id="UP000189431"/>
    </source>
</evidence>
<evidence type="ECO:0000313" key="1">
    <source>
        <dbReference type="EMBL" id="OOF33165.1"/>
    </source>
</evidence>
<gene>
    <name evidence="1" type="ORF">BZJ21_12235</name>
</gene>